<comment type="caution">
    <text evidence="2">The sequence shown here is derived from an EMBL/GenBank/DDBJ whole genome shotgun (WGS) entry which is preliminary data.</text>
</comment>
<feature type="region of interest" description="Disordered" evidence="1">
    <location>
        <begin position="154"/>
        <end position="187"/>
    </location>
</feature>
<evidence type="ECO:0000313" key="2">
    <source>
        <dbReference type="EMBL" id="CAL5131143.1"/>
    </source>
</evidence>
<evidence type="ECO:0000313" key="3">
    <source>
        <dbReference type="Proteomes" id="UP001497525"/>
    </source>
</evidence>
<organism evidence="2 3">
    <name type="scientific">Calicophoron daubneyi</name>
    <name type="common">Rumen fluke</name>
    <name type="synonym">Paramphistomum daubneyi</name>
    <dbReference type="NCBI Taxonomy" id="300641"/>
    <lineage>
        <taxon>Eukaryota</taxon>
        <taxon>Metazoa</taxon>
        <taxon>Spiralia</taxon>
        <taxon>Lophotrochozoa</taxon>
        <taxon>Platyhelminthes</taxon>
        <taxon>Trematoda</taxon>
        <taxon>Digenea</taxon>
        <taxon>Plagiorchiida</taxon>
        <taxon>Pronocephalata</taxon>
        <taxon>Paramphistomoidea</taxon>
        <taxon>Paramphistomidae</taxon>
        <taxon>Calicophoron</taxon>
    </lineage>
</organism>
<feature type="region of interest" description="Disordered" evidence="1">
    <location>
        <begin position="1"/>
        <end position="32"/>
    </location>
</feature>
<accession>A0AAV2T756</accession>
<gene>
    <name evidence="2" type="ORF">CDAUBV1_LOCUS3318</name>
</gene>
<name>A0AAV2T756_CALDB</name>
<protein>
    <submittedName>
        <fullName evidence="2">Uncharacterized protein</fullName>
    </submittedName>
</protein>
<reference evidence="2" key="1">
    <citation type="submission" date="2024-06" db="EMBL/GenBank/DDBJ databases">
        <authorList>
            <person name="Liu X."/>
            <person name="Lenzi L."/>
            <person name="Haldenby T S."/>
            <person name="Uol C."/>
        </authorList>
    </citation>
    <scope>NUCLEOTIDE SEQUENCE</scope>
</reference>
<dbReference type="EMBL" id="CAXLJL010000079">
    <property type="protein sequence ID" value="CAL5131143.1"/>
    <property type="molecule type" value="Genomic_DNA"/>
</dbReference>
<dbReference type="AlphaFoldDB" id="A0AAV2T756"/>
<sequence length="187" mass="20511">MFKPNIEQADLASGDPANVMNESPAEGKMTPEYKEVEGTWLALTSVSAPSDRFLQVSTRPVSGAQWTSEMENLKGTWLALTSVSAPSDRFLQVSTRPVSGAQWTSEMENLKNSRLITTSDGDIDDDFDAVLVDNTDMHVQDDIFDSVTKLSENILEDTPERENSTVRQRKSKVTKASPPAVAGELSE</sequence>
<proteinExistence type="predicted"/>
<evidence type="ECO:0000256" key="1">
    <source>
        <dbReference type="SAM" id="MobiDB-lite"/>
    </source>
</evidence>
<dbReference type="Proteomes" id="UP001497525">
    <property type="component" value="Unassembled WGS sequence"/>
</dbReference>